<dbReference type="CDD" id="cd01335">
    <property type="entry name" value="Radical_SAM"/>
    <property type="match status" value="1"/>
</dbReference>
<dbReference type="InterPro" id="IPR034505">
    <property type="entry name" value="Coproporphyrinogen-III_oxidase"/>
</dbReference>
<organism evidence="12 13">
    <name type="scientific">Aquicella siphonis</name>
    <dbReference type="NCBI Taxonomy" id="254247"/>
    <lineage>
        <taxon>Bacteria</taxon>
        <taxon>Pseudomonadati</taxon>
        <taxon>Pseudomonadota</taxon>
        <taxon>Gammaproteobacteria</taxon>
        <taxon>Legionellales</taxon>
        <taxon>Coxiellaceae</taxon>
        <taxon>Aquicella</taxon>
    </lineage>
</organism>
<evidence type="ECO:0000256" key="5">
    <source>
        <dbReference type="ARBA" id="ARBA00022691"/>
    </source>
</evidence>
<dbReference type="SMART" id="SM00729">
    <property type="entry name" value="Elp3"/>
    <property type="match status" value="1"/>
</dbReference>
<dbReference type="PANTHER" id="PTHR13932">
    <property type="entry name" value="COPROPORPHYRINIGEN III OXIDASE"/>
    <property type="match status" value="1"/>
</dbReference>
<dbReference type="SUPFAM" id="SSF102114">
    <property type="entry name" value="Radical SAM enzymes"/>
    <property type="match status" value="1"/>
</dbReference>
<dbReference type="GO" id="GO:0006779">
    <property type="term" value="P:porphyrin-containing compound biosynthetic process"/>
    <property type="evidence" value="ECO:0007669"/>
    <property type="project" value="InterPro"/>
</dbReference>
<keyword evidence="6 10" id="KW-0479">Metal-binding</keyword>
<keyword evidence="7 10" id="KW-0408">Iron</keyword>
<dbReference type="SFLD" id="SFLDG01065">
    <property type="entry name" value="anaerobic_coproporphyrinogen-I"/>
    <property type="match status" value="1"/>
</dbReference>
<keyword evidence="10" id="KW-0004">4Fe-4S</keyword>
<accession>A0A5E4PK36</accession>
<evidence type="ECO:0000313" key="13">
    <source>
        <dbReference type="Proteomes" id="UP000324194"/>
    </source>
</evidence>
<keyword evidence="5 10" id="KW-0949">S-adenosyl-L-methionine</keyword>
<protein>
    <recommendedName>
        <fullName evidence="3 10">Heme chaperone HemW</fullName>
    </recommendedName>
</protein>
<dbReference type="SFLD" id="SFLDF00562">
    <property type="entry name" value="HemN-like__clustered_with_heat"/>
    <property type="match status" value="1"/>
</dbReference>
<evidence type="ECO:0000256" key="4">
    <source>
        <dbReference type="ARBA" id="ARBA00022617"/>
    </source>
</evidence>
<dbReference type="SFLD" id="SFLDS00029">
    <property type="entry name" value="Radical_SAM"/>
    <property type="match status" value="1"/>
</dbReference>
<dbReference type="InterPro" id="IPR007197">
    <property type="entry name" value="rSAM"/>
</dbReference>
<sequence>MLIFSRPLPLSLYIHIPWCVRKCPYCDFNSHQAQSSLPEDLYVAALLQELDSRLPLIQNRPLKSIFFGGGTPSLFSAQAIGGILEGVAKRIAVSGNLEVTLEANPGTIDQPRFRGFRAAGINRLSLGIQSLQDEKLRILGRIHDRASAIQAVARAKEAGFRHFNLDIMYGLPDQSLEDARQDIQTALDLAPTHFSWYQLTLEPNTAFYRQPPPLPSDDAAWEMQLAGQQILSEAGFRQYEVSAYSLPRQECAHNRNYWEFGDYLGIGAGAHSKITDHESGIIRRFSQVRHPKDYLDARKRLNLNTSELREPDIIFEFMLNALRLTQGVPADLFTRHTGLPLQRIEPLLTAARQRELLIEDTENLCPTELGKKFLNNLTEMFLTAS</sequence>
<dbReference type="InterPro" id="IPR004559">
    <property type="entry name" value="HemW-like"/>
</dbReference>
<dbReference type="PROSITE" id="PS51918">
    <property type="entry name" value="RADICAL_SAM"/>
    <property type="match status" value="1"/>
</dbReference>
<proteinExistence type="inferred from homology"/>
<dbReference type="PANTHER" id="PTHR13932:SF5">
    <property type="entry name" value="RADICAL S-ADENOSYL METHIONINE DOMAIN-CONTAINING PROTEIN 1, MITOCHONDRIAL"/>
    <property type="match status" value="1"/>
</dbReference>
<evidence type="ECO:0000256" key="9">
    <source>
        <dbReference type="ARBA" id="ARBA00023186"/>
    </source>
</evidence>
<dbReference type="Pfam" id="PF06969">
    <property type="entry name" value="HemN_C"/>
    <property type="match status" value="1"/>
</dbReference>
<dbReference type="RefSeq" id="WP_148340037.1">
    <property type="nucleotide sequence ID" value="NZ_LR699119.1"/>
</dbReference>
<dbReference type="Pfam" id="PF04055">
    <property type="entry name" value="Radical_SAM"/>
    <property type="match status" value="1"/>
</dbReference>
<dbReference type="GO" id="GO:0004109">
    <property type="term" value="F:coproporphyrinogen oxidase activity"/>
    <property type="evidence" value="ECO:0007669"/>
    <property type="project" value="InterPro"/>
</dbReference>
<evidence type="ECO:0000256" key="7">
    <source>
        <dbReference type="ARBA" id="ARBA00023004"/>
    </source>
</evidence>
<dbReference type="SFLD" id="SFLDF00288">
    <property type="entry name" value="HemN-like__clustered_with_nucl"/>
    <property type="match status" value="1"/>
</dbReference>
<evidence type="ECO:0000256" key="1">
    <source>
        <dbReference type="ARBA" id="ARBA00001966"/>
    </source>
</evidence>
<evidence type="ECO:0000313" key="12">
    <source>
        <dbReference type="EMBL" id="VVC76733.1"/>
    </source>
</evidence>
<evidence type="ECO:0000256" key="2">
    <source>
        <dbReference type="ARBA" id="ARBA00006100"/>
    </source>
</evidence>
<dbReference type="SFLD" id="SFLDG01082">
    <property type="entry name" value="B12-binding_domain_containing"/>
    <property type="match status" value="1"/>
</dbReference>
<evidence type="ECO:0000256" key="10">
    <source>
        <dbReference type="RuleBase" id="RU364116"/>
    </source>
</evidence>
<feature type="domain" description="Radical SAM core" evidence="11">
    <location>
        <begin position="4"/>
        <end position="237"/>
    </location>
</feature>
<keyword evidence="4 10" id="KW-0349">Heme</keyword>
<dbReference type="InterPro" id="IPR058240">
    <property type="entry name" value="rSAM_sf"/>
</dbReference>
<dbReference type="Proteomes" id="UP000324194">
    <property type="component" value="Chromosome 1"/>
</dbReference>
<keyword evidence="13" id="KW-1185">Reference proteome</keyword>
<dbReference type="GO" id="GO:0046872">
    <property type="term" value="F:metal ion binding"/>
    <property type="evidence" value="ECO:0007669"/>
    <property type="project" value="UniProtKB-UniRule"/>
</dbReference>
<comment type="similarity">
    <text evidence="2">Belongs to the anaerobic coproporphyrinogen-III oxidase family. HemW subfamily.</text>
</comment>
<dbReference type="InterPro" id="IPR006638">
    <property type="entry name" value="Elp3/MiaA/NifB-like_rSAM"/>
</dbReference>
<dbReference type="GO" id="GO:0005737">
    <property type="term" value="C:cytoplasm"/>
    <property type="evidence" value="ECO:0007669"/>
    <property type="project" value="UniProtKB-SubCell"/>
</dbReference>
<evidence type="ECO:0000256" key="3">
    <source>
        <dbReference type="ARBA" id="ARBA00017228"/>
    </source>
</evidence>
<dbReference type="InterPro" id="IPR013785">
    <property type="entry name" value="Aldolase_TIM"/>
</dbReference>
<keyword evidence="8 10" id="KW-0411">Iron-sulfur</keyword>
<name>A0A5E4PK36_9COXI</name>
<comment type="cofactor">
    <cofactor evidence="1">
        <name>[4Fe-4S] cluster</name>
        <dbReference type="ChEBI" id="CHEBI:49883"/>
    </cofactor>
</comment>
<dbReference type="OrthoDB" id="9808022at2"/>
<keyword evidence="10" id="KW-0963">Cytoplasm</keyword>
<evidence type="ECO:0000256" key="6">
    <source>
        <dbReference type="ARBA" id="ARBA00022723"/>
    </source>
</evidence>
<evidence type="ECO:0000256" key="8">
    <source>
        <dbReference type="ARBA" id="ARBA00023014"/>
    </source>
</evidence>
<dbReference type="Gene3D" id="3.20.20.70">
    <property type="entry name" value="Aldolase class I"/>
    <property type="match status" value="1"/>
</dbReference>
<comment type="function">
    <text evidence="10">Probably acts as a heme chaperone, transferring heme to an unknown acceptor. Binds one molecule of heme per monomer, possibly covalently. Binds 1 [4Fe-4S] cluster. The cluster is coordinated with 3 cysteines and an exchangeable S-adenosyl-L-methionine.</text>
</comment>
<dbReference type="EMBL" id="LR699119">
    <property type="protein sequence ID" value="VVC76733.1"/>
    <property type="molecule type" value="Genomic_DNA"/>
</dbReference>
<dbReference type="AlphaFoldDB" id="A0A5E4PK36"/>
<dbReference type="GO" id="GO:0051539">
    <property type="term" value="F:4 iron, 4 sulfur cluster binding"/>
    <property type="evidence" value="ECO:0007669"/>
    <property type="project" value="UniProtKB-UniRule"/>
</dbReference>
<dbReference type="KEGG" id="asip:AQUSIP_20580"/>
<gene>
    <name evidence="12" type="primary">hemN</name>
    <name evidence="12" type="ORF">AQUSIP_20580</name>
</gene>
<dbReference type="NCBIfam" id="TIGR00539">
    <property type="entry name" value="hemN_rel"/>
    <property type="match status" value="1"/>
</dbReference>
<reference evidence="12 13" key="1">
    <citation type="submission" date="2019-08" db="EMBL/GenBank/DDBJ databases">
        <authorList>
            <person name="Guy L."/>
        </authorList>
    </citation>
    <scope>NUCLEOTIDE SEQUENCE [LARGE SCALE GENOMIC DNA]</scope>
    <source>
        <strain evidence="12 13">SGT-108</strain>
    </source>
</reference>
<dbReference type="InterPro" id="IPR010723">
    <property type="entry name" value="HemN_C"/>
</dbReference>
<keyword evidence="9 10" id="KW-0143">Chaperone</keyword>
<evidence type="ECO:0000259" key="11">
    <source>
        <dbReference type="PROSITE" id="PS51918"/>
    </source>
</evidence>
<comment type="subcellular location">
    <subcellularLocation>
        <location evidence="10">Cytoplasm</location>
    </subcellularLocation>
</comment>